<evidence type="ECO:0000313" key="1">
    <source>
        <dbReference type="EMBL" id="TGO54784.1"/>
    </source>
</evidence>
<reference evidence="1 2" key="1">
    <citation type="submission" date="2017-12" db="EMBL/GenBank/DDBJ databases">
        <title>Comparative genomics of Botrytis spp.</title>
        <authorList>
            <person name="Valero-Jimenez C.A."/>
            <person name="Tapia P."/>
            <person name="Veloso J."/>
            <person name="Silva-Moreno E."/>
            <person name="Staats M."/>
            <person name="Valdes J.H."/>
            <person name="Van Kan J.A.L."/>
        </authorList>
    </citation>
    <scope>NUCLEOTIDE SEQUENCE [LARGE SCALE GENOMIC DNA]</scope>
    <source>
        <strain evidence="1 2">MUCL11595</strain>
    </source>
</reference>
<evidence type="ECO:0000313" key="2">
    <source>
        <dbReference type="Proteomes" id="UP000297527"/>
    </source>
</evidence>
<protein>
    <recommendedName>
        <fullName evidence="3">BTB domain-containing protein</fullName>
    </recommendedName>
</protein>
<organism evidence="1 2">
    <name type="scientific">Botryotinia convoluta</name>
    <dbReference type="NCBI Taxonomy" id="54673"/>
    <lineage>
        <taxon>Eukaryota</taxon>
        <taxon>Fungi</taxon>
        <taxon>Dikarya</taxon>
        <taxon>Ascomycota</taxon>
        <taxon>Pezizomycotina</taxon>
        <taxon>Leotiomycetes</taxon>
        <taxon>Helotiales</taxon>
        <taxon>Sclerotiniaceae</taxon>
        <taxon>Botryotinia</taxon>
    </lineage>
</organism>
<dbReference type="OrthoDB" id="5326346at2759"/>
<name>A0A4Z1I229_9HELO</name>
<dbReference type="Proteomes" id="UP000297527">
    <property type="component" value="Unassembled WGS sequence"/>
</dbReference>
<gene>
    <name evidence="1" type="ORF">BCON_0102g00010</name>
</gene>
<keyword evidence="2" id="KW-1185">Reference proteome</keyword>
<proteinExistence type="predicted"/>
<dbReference type="AlphaFoldDB" id="A0A4Z1I229"/>
<sequence>MTSDTLIIDTDGDLVLLFDPEECSSSQTDDIWTDADSSEGDSQIIDAETSKGESKSLINLTDISQINSSADEPSESKDTSWVELKQVRMLVSSKHMSVASPVFKNMPQAGSQESIELKKTGKVELSLRDDDSKAWNILLNIIHGRFRSVPLDINLPMFTQIVLLCDKYQMHEVAYAFTPAWKMSAGHDSVSGEDIPRWIFIAWTFNMTDVLEEITKGLALNYTGNGIQKLFSMTSLPIPQIVMDELENSREHAPYSDIRITVRNVRFAPNAVKIKTPTQEIYPLPTKPYKEWSFSILEKKIKCIKPTSLCAAMSLIPDVHCDQDHGISNIMTSWIRHTTEEVTGLQLASLKKNASPEIQWPIR</sequence>
<comment type="caution">
    <text evidence="1">The sequence shown here is derived from an EMBL/GenBank/DDBJ whole genome shotgun (WGS) entry which is preliminary data.</text>
</comment>
<dbReference type="EMBL" id="PQXN01000102">
    <property type="protein sequence ID" value="TGO54784.1"/>
    <property type="molecule type" value="Genomic_DNA"/>
</dbReference>
<accession>A0A4Z1I229</accession>
<evidence type="ECO:0008006" key="3">
    <source>
        <dbReference type="Google" id="ProtNLM"/>
    </source>
</evidence>